<dbReference type="AlphaFoldDB" id="A0A852K0S9"/>
<evidence type="ECO:0000259" key="2">
    <source>
        <dbReference type="Pfam" id="PF09387"/>
    </source>
</evidence>
<evidence type="ECO:0000313" key="4">
    <source>
        <dbReference type="Proteomes" id="UP000618746"/>
    </source>
</evidence>
<comment type="caution">
    <text evidence="3">The sequence shown here is derived from an EMBL/GenBank/DDBJ whole genome shotgun (WGS) entry which is preliminary data.</text>
</comment>
<feature type="non-terminal residue" evidence="3">
    <location>
        <position position="1"/>
    </location>
</feature>
<evidence type="ECO:0000313" key="3">
    <source>
        <dbReference type="EMBL" id="NXX71751.1"/>
    </source>
</evidence>
<protein>
    <submittedName>
        <fullName evidence="3">SUN1 protein</fullName>
    </submittedName>
</protein>
<reference evidence="3" key="1">
    <citation type="submission" date="2020-02" db="EMBL/GenBank/DDBJ databases">
        <title>Bird 10,000 Genomes (B10K) Project - Family phase.</title>
        <authorList>
            <person name="Zhang G."/>
        </authorList>
    </citation>
    <scope>NUCLEOTIDE SEQUENCE</scope>
    <source>
        <strain evidence="3">B10K-DU-023-52</strain>
        <tissue evidence="3">Mixed tissue sample</tissue>
    </source>
</reference>
<dbReference type="InterPro" id="IPR032680">
    <property type="entry name" value="SUN1_N"/>
</dbReference>
<evidence type="ECO:0000256" key="1">
    <source>
        <dbReference type="SAM" id="MobiDB-lite"/>
    </source>
</evidence>
<gene>
    <name evidence="3" type="primary">Sun1_1</name>
    <name evidence="3" type="ORF">SPIPAS_R05382</name>
</gene>
<feature type="non-terminal residue" evidence="3">
    <location>
        <position position="256"/>
    </location>
</feature>
<feature type="domain" description="SUN" evidence="2">
    <location>
        <begin position="67"/>
        <end position="216"/>
    </location>
</feature>
<keyword evidence="4" id="KW-1185">Reference proteome</keyword>
<sequence>TSLKNLFVTRLKILPVTLLFLFYCSSSYSSSALDFETENKIDPVFDSPRMSRRSLRLAAGGYSKSDDGQSDSLHDSSYAGNMSFRDQSKVAKQRRSVSKQSGSGRHVPKKNLSSSSVFSQSSFNSHASDTSMISTILDESLIREQTEVDHFWGRHDSTLLLQGNGGIAAPELQPTLNGYTCSDCSMLSERKEVLTAYSASHVPSSRIYTRDRSQKHASRTYFYMSKILRLVKNTAASFASLLVQLFQMVLLKLGYE</sequence>
<dbReference type="Pfam" id="PF09387">
    <property type="entry name" value="MRP"/>
    <property type="match status" value="1"/>
</dbReference>
<name>A0A852K0S9_SPIPA</name>
<proteinExistence type="predicted"/>
<dbReference type="Proteomes" id="UP000618746">
    <property type="component" value="Unassembled WGS sequence"/>
</dbReference>
<accession>A0A852K0S9</accession>
<dbReference type="EMBL" id="WBNQ01088734">
    <property type="protein sequence ID" value="NXX71751.1"/>
    <property type="molecule type" value="Genomic_DNA"/>
</dbReference>
<dbReference type="OrthoDB" id="342281at2759"/>
<feature type="region of interest" description="Disordered" evidence="1">
    <location>
        <begin position="89"/>
        <end position="117"/>
    </location>
</feature>
<organism evidence="3 4">
    <name type="scientific">Spizella passerina</name>
    <name type="common">Chipping sparrow</name>
    <dbReference type="NCBI Taxonomy" id="40210"/>
    <lineage>
        <taxon>Eukaryota</taxon>
        <taxon>Metazoa</taxon>
        <taxon>Chordata</taxon>
        <taxon>Craniata</taxon>
        <taxon>Vertebrata</taxon>
        <taxon>Euteleostomi</taxon>
        <taxon>Archelosauria</taxon>
        <taxon>Archosauria</taxon>
        <taxon>Dinosauria</taxon>
        <taxon>Saurischia</taxon>
        <taxon>Theropoda</taxon>
        <taxon>Coelurosauria</taxon>
        <taxon>Aves</taxon>
        <taxon>Neognathae</taxon>
        <taxon>Neoaves</taxon>
        <taxon>Telluraves</taxon>
        <taxon>Australaves</taxon>
        <taxon>Passeriformes</taxon>
        <taxon>Passerellidae</taxon>
        <taxon>Spizella</taxon>
    </lineage>
</organism>